<evidence type="ECO:0000313" key="1">
    <source>
        <dbReference type="EMBL" id="CAG8498502.1"/>
    </source>
</evidence>
<dbReference type="EMBL" id="CAJVPQ010000637">
    <property type="protein sequence ID" value="CAG8498502.1"/>
    <property type="molecule type" value="Genomic_DNA"/>
</dbReference>
<dbReference type="AlphaFoldDB" id="A0A9N8ZJX8"/>
<evidence type="ECO:0000313" key="2">
    <source>
        <dbReference type="Proteomes" id="UP000789570"/>
    </source>
</evidence>
<name>A0A9N8ZJX8_9GLOM</name>
<protein>
    <submittedName>
        <fullName evidence="1">8497_t:CDS:1</fullName>
    </submittedName>
</protein>
<organism evidence="1 2">
    <name type="scientific">Funneliformis caledonium</name>
    <dbReference type="NCBI Taxonomy" id="1117310"/>
    <lineage>
        <taxon>Eukaryota</taxon>
        <taxon>Fungi</taxon>
        <taxon>Fungi incertae sedis</taxon>
        <taxon>Mucoromycota</taxon>
        <taxon>Glomeromycotina</taxon>
        <taxon>Glomeromycetes</taxon>
        <taxon>Glomerales</taxon>
        <taxon>Glomeraceae</taxon>
        <taxon>Funneliformis</taxon>
    </lineage>
</organism>
<gene>
    <name evidence="1" type="ORF">FCALED_LOCUS3581</name>
</gene>
<keyword evidence="2" id="KW-1185">Reference proteome</keyword>
<comment type="caution">
    <text evidence="1">The sequence shown here is derived from an EMBL/GenBank/DDBJ whole genome shotgun (WGS) entry which is preliminary data.</text>
</comment>
<accession>A0A9N8ZJX8</accession>
<proteinExistence type="predicted"/>
<dbReference type="Proteomes" id="UP000789570">
    <property type="component" value="Unassembled WGS sequence"/>
</dbReference>
<sequence>MQQPQNIGDLEILCKRNGHSLQFFVAKLKDDFGHGGHAGLIQSLLDQGLGMMIFCISQISAELTK</sequence>
<reference evidence="1" key="1">
    <citation type="submission" date="2021-06" db="EMBL/GenBank/DDBJ databases">
        <authorList>
            <person name="Kallberg Y."/>
            <person name="Tangrot J."/>
            <person name="Rosling A."/>
        </authorList>
    </citation>
    <scope>NUCLEOTIDE SEQUENCE</scope>
    <source>
        <strain evidence="1">UK204</strain>
    </source>
</reference>